<protein>
    <submittedName>
        <fullName evidence="1">Uncharacterized conserved protein</fullName>
    </submittedName>
</protein>
<dbReference type="EMBL" id="CP001683">
    <property type="protein sequence ID" value="ACU98017.1"/>
    <property type="molecule type" value="Genomic_DNA"/>
</dbReference>
<proteinExistence type="predicted"/>
<organism evidence="1 2">
    <name type="scientific">Saccharomonospora viridis (strain ATCC 15386 / DSM 43017 / JCM 3036 / CCUG 5913 / NBRC 12207 / NCIMB 9602 / P101)</name>
    <name type="common">Thermoactinomyces viridis</name>
    <dbReference type="NCBI Taxonomy" id="471857"/>
    <lineage>
        <taxon>Bacteria</taxon>
        <taxon>Bacillati</taxon>
        <taxon>Actinomycetota</taxon>
        <taxon>Actinomycetes</taxon>
        <taxon>Pseudonocardiales</taxon>
        <taxon>Pseudonocardiaceae</taxon>
        <taxon>Saccharomonospora</taxon>
    </lineage>
</organism>
<dbReference type="HOGENOM" id="CLU_077467_0_1_11"/>
<dbReference type="PIRSF" id="PIRSF024492">
    <property type="entry name" value="UCP024492"/>
    <property type="match status" value="1"/>
</dbReference>
<dbReference type="RefSeq" id="WP_015787329.1">
    <property type="nucleotide sequence ID" value="NC_013159.1"/>
</dbReference>
<dbReference type="PANTHER" id="PTHR39337">
    <property type="entry name" value="BLR5642 PROTEIN"/>
    <property type="match status" value="1"/>
</dbReference>
<dbReference type="Pfam" id="PF04343">
    <property type="entry name" value="DUF488"/>
    <property type="match status" value="1"/>
</dbReference>
<evidence type="ECO:0000313" key="1">
    <source>
        <dbReference type="EMBL" id="ACU98017.1"/>
    </source>
</evidence>
<evidence type="ECO:0000313" key="2">
    <source>
        <dbReference type="Proteomes" id="UP000000841"/>
    </source>
</evidence>
<name>C7MXT9_SACVD</name>
<dbReference type="STRING" id="471857.Svir_30420"/>
<sequence>MRQTTPAGNGETTSGPSLVTFGHGTADAGTMTRLLHGAGIRRLVDVRTAPGSRRNPDASRAAMTDWLSRAGVDYRWDRRLGGWRKASPASPDVALRNESFRGYAEHMRTAEFRAAVEELRADVEADPTAVLCAESVWWRCHRKLIADFLVLVHGIAVHHLMHDGSLRPHSPSPAARLIPDERVLIYDEDGSSRGSGHSG</sequence>
<gene>
    <name evidence="1" type="ordered locus">Svir_30420</name>
</gene>
<dbReference type="eggNOG" id="COG5483">
    <property type="taxonomic scope" value="Bacteria"/>
</dbReference>
<dbReference type="PANTHER" id="PTHR39337:SF1">
    <property type="entry name" value="BLR5642 PROTEIN"/>
    <property type="match status" value="1"/>
</dbReference>
<accession>C7MXT9</accession>
<reference evidence="1 2" key="1">
    <citation type="journal article" date="2009" name="Stand. Genomic Sci.">
        <title>Complete genome sequence of Saccharomonospora viridis type strain (P101).</title>
        <authorList>
            <person name="Pati A."/>
            <person name="Sikorski J."/>
            <person name="Nolan M."/>
            <person name="Lapidus A."/>
            <person name="Copeland A."/>
            <person name="Glavina Del Rio T."/>
            <person name="Lucas S."/>
            <person name="Chen F."/>
            <person name="Tice H."/>
            <person name="Pitluck S."/>
            <person name="Cheng J.F."/>
            <person name="Chertkov O."/>
            <person name="Brettin T."/>
            <person name="Han C."/>
            <person name="Detter J.C."/>
            <person name="Kuske C."/>
            <person name="Bruce D."/>
            <person name="Goodwin L."/>
            <person name="Chain P."/>
            <person name="D'haeseleer P."/>
            <person name="Chen A."/>
            <person name="Palaniappan K."/>
            <person name="Ivanova N."/>
            <person name="Mavromatis K."/>
            <person name="Mikhailova N."/>
            <person name="Rohde M."/>
            <person name="Tindall B.J."/>
            <person name="Goker M."/>
            <person name="Bristow J."/>
            <person name="Eisen J.A."/>
            <person name="Markowitz V."/>
            <person name="Hugenholtz P."/>
            <person name="Kyrpides N.C."/>
            <person name="Klenk H.P."/>
        </authorList>
    </citation>
    <scope>NUCLEOTIDE SEQUENCE [LARGE SCALE GENOMIC DNA]</scope>
    <source>
        <strain evidence="2">ATCC 15386 / DSM 43017 / JCM 3036 / NBRC 12207 / P101</strain>
    </source>
</reference>
<dbReference type="AlphaFoldDB" id="C7MXT9"/>
<dbReference type="KEGG" id="svi:Svir_30420"/>
<keyword evidence="2" id="KW-1185">Reference proteome</keyword>
<dbReference type="Proteomes" id="UP000000841">
    <property type="component" value="Chromosome"/>
</dbReference>
<dbReference type="InterPro" id="IPR014519">
    <property type="entry name" value="UCP024492"/>
</dbReference>
<dbReference type="InterPro" id="IPR007438">
    <property type="entry name" value="DUF488"/>
</dbReference>